<proteinExistence type="predicted"/>
<evidence type="ECO:0000313" key="2">
    <source>
        <dbReference type="EMBL" id="RDD63792.1"/>
    </source>
</evidence>
<name>A0A369TG53_9PROT</name>
<evidence type="ECO:0000256" key="1">
    <source>
        <dbReference type="SAM" id="MobiDB-lite"/>
    </source>
</evidence>
<dbReference type="EMBL" id="QPMH01000001">
    <property type="protein sequence ID" value="RDD63792.1"/>
    <property type="molecule type" value="Genomic_DNA"/>
</dbReference>
<dbReference type="AlphaFoldDB" id="A0A369TG53"/>
<comment type="caution">
    <text evidence="2">The sequence shown here is derived from an EMBL/GenBank/DDBJ whole genome shotgun (WGS) entry which is preliminary data.</text>
</comment>
<feature type="region of interest" description="Disordered" evidence="1">
    <location>
        <begin position="151"/>
        <end position="188"/>
    </location>
</feature>
<dbReference type="Proteomes" id="UP000253941">
    <property type="component" value="Unassembled WGS sequence"/>
</dbReference>
<keyword evidence="3" id="KW-1185">Reference proteome</keyword>
<sequence length="188" mass="19978">MTAIPGGTVEFSRKLRLDRLAAGDVEADLTATQAENAALAERFGLLGIEALSGHLRVRRPAGGPLIRVEGHVTADVRQTCVVSLEPFAAHVEDDFVQLYTLEPDREEGEVFVSPEDEDTPEPLDADFLDLGEIVAEQLALALDPYPRKPGVSFEGASFGPGTKDAGEGVGGDEEGDTPFAALKHLKNG</sequence>
<dbReference type="InterPro" id="IPR003772">
    <property type="entry name" value="YceD"/>
</dbReference>
<protein>
    <submittedName>
        <fullName evidence="2">DUF177 domain-containing protein</fullName>
    </submittedName>
</protein>
<gene>
    <name evidence="2" type="ORF">DRB17_01050</name>
</gene>
<accession>A0A369TG53</accession>
<dbReference type="RefSeq" id="WP_114580305.1">
    <property type="nucleotide sequence ID" value="NZ_QPMH01000001.1"/>
</dbReference>
<reference evidence="2 3" key="1">
    <citation type="submission" date="2018-07" db="EMBL/GenBank/DDBJ databases">
        <title>Venubactetium sediminum gen. nov., sp. nov., isolated from a marine solar saltern.</title>
        <authorList>
            <person name="Wang S."/>
        </authorList>
    </citation>
    <scope>NUCLEOTIDE SEQUENCE [LARGE SCALE GENOMIC DNA]</scope>
    <source>
        <strain evidence="2 3">WD2A32</strain>
    </source>
</reference>
<organism evidence="2 3">
    <name type="scientific">Ferruginivarius sediminum</name>
    <dbReference type="NCBI Taxonomy" id="2661937"/>
    <lineage>
        <taxon>Bacteria</taxon>
        <taxon>Pseudomonadati</taxon>
        <taxon>Pseudomonadota</taxon>
        <taxon>Alphaproteobacteria</taxon>
        <taxon>Rhodospirillales</taxon>
        <taxon>Rhodospirillaceae</taxon>
        <taxon>Ferruginivarius</taxon>
    </lineage>
</organism>
<evidence type="ECO:0000313" key="3">
    <source>
        <dbReference type="Proteomes" id="UP000253941"/>
    </source>
</evidence>
<dbReference type="Pfam" id="PF02620">
    <property type="entry name" value="YceD"/>
    <property type="match status" value="1"/>
</dbReference>